<organism evidence="2">
    <name type="scientific">Salvia splendens</name>
    <name type="common">Scarlet sage</name>
    <dbReference type="NCBI Taxonomy" id="180675"/>
    <lineage>
        <taxon>Eukaryota</taxon>
        <taxon>Viridiplantae</taxon>
        <taxon>Streptophyta</taxon>
        <taxon>Embryophyta</taxon>
        <taxon>Tracheophyta</taxon>
        <taxon>Spermatophyta</taxon>
        <taxon>Magnoliopsida</taxon>
        <taxon>eudicotyledons</taxon>
        <taxon>Gunneridae</taxon>
        <taxon>Pentapetalae</taxon>
        <taxon>asterids</taxon>
        <taxon>lamiids</taxon>
        <taxon>Lamiales</taxon>
        <taxon>Lamiaceae</taxon>
        <taxon>Nepetoideae</taxon>
        <taxon>Mentheae</taxon>
        <taxon>Salviinae</taxon>
        <taxon>Salvia</taxon>
        <taxon>Salvia subgen. Calosphace</taxon>
        <taxon>core Calosphace</taxon>
    </lineage>
</organism>
<dbReference type="AlphaFoldDB" id="A0A8X8VXB2"/>
<name>A0A8X8VXB2_SALSN</name>
<feature type="compositionally biased region" description="Polar residues" evidence="1">
    <location>
        <begin position="1"/>
        <end position="10"/>
    </location>
</feature>
<sequence>MCVDSFPQQVSRHHGEVSGLDRGGPERPQRPLVRLTNVKLRYGKLCFLQRSLIMGETFLKWHLGSLGKR</sequence>
<gene>
    <name evidence="2" type="ORF">SASPL_156012</name>
</gene>
<reference evidence="2" key="2">
    <citation type="submission" date="2020-08" db="EMBL/GenBank/DDBJ databases">
        <title>Plant Genome Project.</title>
        <authorList>
            <person name="Zhang R.-G."/>
        </authorList>
    </citation>
    <scope>NUCLEOTIDE SEQUENCE</scope>
    <source>
        <strain evidence="2">Huo1</strain>
        <tissue evidence="2">Leaf</tissue>
    </source>
</reference>
<proteinExistence type="predicted"/>
<evidence type="ECO:0000313" key="2">
    <source>
        <dbReference type="EMBL" id="KAG6384187.1"/>
    </source>
</evidence>
<accession>A0A8X8VXB2</accession>
<protein>
    <submittedName>
        <fullName evidence="2">Uncharacterized protein</fullName>
    </submittedName>
</protein>
<reference evidence="2" key="1">
    <citation type="submission" date="2018-01" db="EMBL/GenBank/DDBJ databases">
        <authorList>
            <person name="Mao J.F."/>
        </authorList>
    </citation>
    <scope>NUCLEOTIDE SEQUENCE</scope>
    <source>
        <strain evidence="2">Huo1</strain>
        <tissue evidence="2">Leaf</tissue>
    </source>
</reference>
<dbReference type="Proteomes" id="UP000298416">
    <property type="component" value="Unassembled WGS sequence"/>
</dbReference>
<evidence type="ECO:0000256" key="1">
    <source>
        <dbReference type="SAM" id="MobiDB-lite"/>
    </source>
</evidence>
<evidence type="ECO:0000313" key="3">
    <source>
        <dbReference type="Proteomes" id="UP000298416"/>
    </source>
</evidence>
<feature type="region of interest" description="Disordered" evidence="1">
    <location>
        <begin position="1"/>
        <end position="30"/>
    </location>
</feature>
<comment type="caution">
    <text evidence="2">The sequence shown here is derived from an EMBL/GenBank/DDBJ whole genome shotgun (WGS) entry which is preliminary data.</text>
</comment>
<keyword evidence="3" id="KW-1185">Reference proteome</keyword>
<dbReference type="EMBL" id="PNBA02000231">
    <property type="protein sequence ID" value="KAG6384187.1"/>
    <property type="molecule type" value="Genomic_DNA"/>
</dbReference>